<keyword evidence="2" id="KW-0805">Transcription regulation</keyword>
<protein>
    <submittedName>
        <fullName evidence="5">BlaI/MecI/CopY family transcriptional regulator</fullName>
    </submittedName>
</protein>
<keyword evidence="4" id="KW-0804">Transcription</keyword>
<dbReference type="Proteomes" id="UP001596083">
    <property type="component" value="Unassembled WGS sequence"/>
</dbReference>
<dbReference type="Gene3D" id="6.10.140.850">
    <property type="match status" value="1"/>
</dbReference>
<accession>A0ABW0YYE7</accession>
<dbReference type="RefSeq" id="WP_390314509.1">
    <property type="nucleotide sequence ID" value="NZ_JBHSPB010000002.1"/>
</dbReference>
<dbReference type="Pfam" id="PF03965">
    <property type="entry name" value="Penicillinase_R"/>
    <property type="match status" value="1"/>
</dbReference>
<evidence type="ECO:0000313" key="5">
    <source>
        <dbReference type="EMBL" id="MFC5719425.1"/>
    </source>
</evidence>
<comment type="similarity">
    <text evidence="1">Belongs to the BlaI transcriptional regulatory family.</text>
</comment>
<dbReference type="InterPro" id="IPR005650">
    <property type="entry name" value="BlaI_family"/>
</dbReference>
<dbReference type="InterPro" id="IPR036388">
    <property type="entry name" value="WH-like_DNA-bd_sf"/>
</dbReference>
<keyword evidence="3" id="KW-0238">DNA-binding</keyword>
<evidence type="ECO:0000256" key="1">
    <source>
        <dbReference type="ARBA" id="ARBA00011046"/>
    </source>
</evidence>
<keyword evidence="6" id="KW-1185">Reference proteome</keyword>
<dbReference type="InterPro" id="IPR036390">
    <property type="entry name" value="WH_DNA-bd_sf"/>
</dbReference>
<evidence type="ECO:0000256" key="4">
    <source>
        <dbReference type="ARBA" id="ARBA00023163"/>
    </source>
</evidence>
<evidence type="ECO:0000256" key="3">
    <source>
        <dbReference type="ARBA" id="ARBA00023125"/>
    </source>
</evidence>
<evidence type="ECO:0000256" key="2">
    <source>
        <dbReference type="ARBA" id="ARBA00023015"/>
    </source>
</evidence>
<name>A0ABW0YYE7_9ACTN</name>
<evidence type="ECO:0000313" key="6">
    <source>
        <dbReference type="Proteomes" id="UP001596083"/>
    </source>
</evidence>
<dbReference type="SUPFAM" id="SSF46785">
    <property type="entry name" value="Winged helix' DNA-binding domain"/>
    <property type="match status" value="1"/>
</dbReference>
<gene>
    <name evidence="5" type="ORF">ACFP1Z_04390</name>
</gene>
<dbReference type="EMBL" id="JBHSPB010000002">
    <property type="protein sequence ID" value="MFC5719425.1"/>
    <property type="molecule type" value="Genomic_DNA"/>
</dbReference>
<proteinExistence type="inferred from homology"/>
<reference evidence="6" key="1">
    <citation type="journal article" date="2019" name="Int. J. Syst. Evol. Microbiol.">
        <title>The Global Catalogue of Microorganisms (GCM) 10K type strain sequencing project: providing services to taxonomists for standard genome sequencing and annotation.</title>
        <authorList>
            <consortium name="The Broad Institute Genomics Platform"/>
            <consortium name="The Broad Institute Genome Sequencing Center for Infectious Disease"/>
            <person name="Wu L."/>
            <person name="Ma J."/>
        </authorList>
    </citation>
    <scope>NUCLEOTIDE SEQUENCE [LARGE SCALE GENOMIC DNA]</scope>
    <source>
        <strain evidence="6">CGMCC 4.7304</strain>
    </source>
</reference>
<dbReference type="Gene3D" id="1.10.10.10">
    <property type="entry name" value="Winged helix-like DNA-binding domain superfamily/Winged helix DNA-binding domain"/>
    <property type="match status" value="1"/>
</dbReference>
<sequence>MGTGPRSEPENSGKRRANGQLEAEVLQLLQQAAPQALTPGEVRERLSRTLAYTTVVTICSRLHAKGLLTRARRSRAFAYTPVTDEAGLAARKMHQALGGESDREAVLARFVDDLSDSDEEALRRLLGHHLDPGR</sequence>
<organism evidence="5 6">
    <name type="scientific">Streptomyces gamaensis</name>
    <dbReference type="NCBI Taxonomy" id="1763542"/>
    <lineage>
        <taxon>Bacteria</taxon>
        <taxon>Bacillati</taxon>
        <taxon>Actinomycetota</taxon>
        <taxon>Actinomycetes</taxon>
        <taxon>Kitasatosporales</taxon>
        <taxon>Streptomycetaceae</taxon>
        <taxon>Streptomyces</taxon>
    </lineage>
</organism>
<comment type="caution">
    <text evidence="5">The sequence shown here is derived from an EMBL/GenBank/DDBJ whole genome shotgun (WGS) entry which is preliminary data.</text>
</comment>